<proteinExistence type="predicted"/>
<gene>
    <name evidence="2" type="ORF">ACFSJH_01965</name>
</gene>
<evidence type="ECO:0000313" key="3">
    <source>
        <dbReference type="Proteomes" id="UP001597362"/>
    </source>
</evidence>
<dbReference type="EMBL" id="JBHUHO010000006">
    <property type="protein sequence ID" value="MFD2114510.1"/>
    <property type="molecule type" value="Genomic_DNA"/>
</dbReference>
<keyword evidence="1" id="KW-0812">Transmembrane</keyword>
<reference evidence="3" key="1">
    <citation type="journal article" date="2019" name="Int. J. Syst. Evol. Microbiol.">
        <title>The Global Catalogue of Microorganisms (GCM) 10K type strain sequencing project: providing services to taxonomists for standard genome sequencing and annotation.</title>
        <authorList>
            <consortium name="The Broad Institute Genomics Platform"/>
            <consortium name="The Broad Institute Genome Sequencing Center for Infectious Disease"/>
            <person name="Wu L."/>
            <person name="Ma J."/>
        </authorList>
    </citation>
    <scope>NUCLEOTIDE SEQUENCE [LARGE SCALE GENOMIC DNA]</scope>
    <source>
        <strain evidence="3">GH52</strain>
    </source>
</reference>
<dbReference type="InterPro" id="IPR010773">
    <property type="entry name" value="Mycophage_PG1_Gp7"/>
</dbReference>
<feature type="transmembrane region" description="Helical" evidence="1">
    <location>
        <begin position="6"/>
        <end position="26"/>
    </location>
</feature>
<keyword evidence="3" id="KW-1185">Reference proteome</keyword>
<organism evidence="2 3">
    <name type="scientific">Paenibacillus yanchengensis</name>
    <dbReference type="NCBI Taxonomy" id="2035833"/>
    <lineage>
        <taxon>Bacteria</taxon>
        <taxon>Bacillati</taxon>
        <taxon>Bacillota</taxon>
        <taxon>Bacilli</taxon>
        <taxon>Bacillales</taxon>
        <taxon>Paenibacillaceae</taxon>
        <taxon>Paenibacillus</taxon>
    </lineage>
</organism>
<keyword evidence="1" id="KW-1133">Transmembrane helix</keyword>
<feature type="transmembrane region" description="Helical" evidence="1">
    <location>
        <begin position="64"/>
        <end position="88"/>
    </location>
</feature>
<evidence type="ECO:0000256" key="1">
    <source>
        <dbReference type="SAM" id="Phobius"/>
    </source>
</evidence>
<evidence type="ECO:0000313" key="2">
    <source>
        <dbReference type="EMBL" id="MFD2114510.1"/>
    </source>
</evidence>
<feature type="transmembrane region" description="Helical" evidence="1">
    <location>
        <begin position="94"/>
        <end position="114"/>
    </location>
</feature>
<accession>A0ABW4YFZ2</accession>
<sequence length="116" mass="13322">MLEHFSFLTMVILVFASFRLTHLLVFDNITWFLRKPFLLVNKIDTDDGRSAQQITVRGKGIRRFIGSLFICHWCMGIWSSALIITVYYLVPASIYILLILAIAGMAAFIESHLLKK</sequence>
<dbReference type="Proteomes" id="UP001597362">
    <property type="component" value="Unassembled WGS sequence"/>
</dbReference>
<protein>
    <submittedName>
        <fullName evidence="2">DUF1360 domain-containing protein</fullName>
    </submittedName>
</protein>
<name>A0ABW4YFZ2_9BACL</name>
<dbReference type="RefSeq" id="WP_377769518.1">
    <property type="nucleotide sequence ID" value="NZ_JBHUHO010000006.1"/>
</dbReference>
<comment type="caution">
    <text evidence="2">The sequence shown here is derived from an EMBL/GenBank/DDBJ whole genome shotgun (WGS) entry which is preliminary data.</text>
</comment>
<keyword evidence="1" id="KW-0472">Membrane</keyword>
<dbReference type="Pfam" id="PF07098">
    <property type="entry name" value="DUF1360"/>
    <property type="match status" value="1"/>
</dbReference>